<proteinExistence type="predicted"/>
<reference evidence="2" key="1">
    <citation type="journal article" date="2022" name="Int. J. Syst. Evol. Microbiol.">
        <title>Nanobdella aerobiophila gen. nov., sp. nov., a thermoacidophilic, obligate ectosymbiotic archaeon, and proposal of Nanobdellaceae fam. nov., Nanobdellales ord. nov. and Nanobdellia class. nov.</title>
        <authorList>
            <person name="Kato S."/>
            <person name="Ogasawara A."/>
            <person name="Itoh T."/>
            <person name="Sakai H.D."/>
            <person name="Shimizu M."/>
            <person name="Yuki M."/>
            <person name="Kaneko M."/>
            <person name="Takashina T."/>
            <person name="Ohkuma M."/>
        </authorList>
    </citation>
    <scope>NUCLEOTIDE SEQUENCE [LARGE SCALE GENOMIC DNA]</scope>
    <source>
        <strain evidence="2">MJ1</strain>
    </source>
</reference>
<sequence>MISTIPTNDKYGVLNLAVSAILYMYELNKEKFLYLLT</sequence>
<evidence type="ECO:0000313" key="2">
    <source>
        <dbReference type="Proteomes" id="UP001055553"/>
    </source>
</evidence>
<dbReference type="EMBL" id="AP019769">
    <property type="protein sequence ID" value="BBL45830.1"/>
    <property type="molecule type" value="Genomic_DNA"/>
</dbReference>
<name>A0A915SYI0_9ARCH</name>
<dbReference type="Proteomes" id="UP001055553">
    <property type="component" value="Chromosome"/>
</dbReference>
<accession>A0A915SYI0</accession>
<evidence type="ECO:0000313" key="1">
    <source>
        <dbReference type="EMBL" id="BBL45830.1"/>
    </source>
</evidence>
<gene>
    <name evidence="1" type="ORF">MJ1_0688</name>
</gene>
<dbReference type="AlphaFoldDB" id="A0A915SYI0"/>
<dbReference type="SUPFAM" id="SSF75217">
    <property type="entry name" value="alpha/beta knot"/>
    <property type="match status" value="1"/>
</dbReference>
<protein>
    <submittedName>
        <fullName evidence="1">Uncharacterized protein</fullName>
    </submittedName>
</protein>
<dbReference type="KEGG" id="naer:MJ1_0688"/>
<organism evidence="1 2">
    <name type="scientific">Nanobdella aerobiophila</name>
    <dbReference type="NCBI Taxonomy" id="2586965"/>
    <lineage>
        <taxon>Archaea</taxon>
        <taxon>Nanobdellota</taxon>
        <taxon>Nanobdellia</taxon>
        <taxon>Nanobdellales</taxon>
        <taxon>Nanobdellaceae</taxon>
        <taxon>Nanobdella</taxon>
    </lineage>
</organism>
<keyword evidence="2" id="KW-1185">Reference proteome</keyword>
<dbReference type="InterPro" id="IPR029028">
    <property type="entry name" value="Alpha/beta_knot_MTases"/>
</dbReference>